<accession>A0ABQ7I0T7</accession>
<evidence type="ECO:0000259" key="7">
    <source>
        <dbReference type="PROSITE" id="PS51686"/>
    </source>
</evidence>
<name>A0ABQ7I0T7_9MICR</name>
<keyword evidence="3 6" id="KW-0808">Transferase</keyword>
<keyword evidence="1" id="KW-0963">Cytoplasm</keyword>
<gene>
    <name evidence="8" type="primary">nop2</name>
    <name evidence="8" type="ORF">TCON_0744</name>
</gene>
<dbReference type="InterPro" id="IPR049560">
    <property type="entry name" value="MeTrfase_RsmB-F_NOP2_cat"/>
</dbReference>
<feature type="binding site" evidence="6">
    <location>
        <position position="141"/>
    </location>
    <ligand>
        <name>S-adenosyl-L-methionine</name>
        <dbReference type="ChEBI" id="CHEBI:59789"/>
    </ligand>
</feature>
<evidence type="ECO:0000313" key="9">
    <source>
        <dbReference type="Proteomes" id="UP001516464"/>
    </source>
</evidence>
<feature type="active site" description="Nucleophile" evidence="6">
    <location>
        <position position="236"/>
    </location>
</feature>
<keyword evidence="4 6" id="KW-0949">S-adenosyl-L-methionine</keyword>
<proteinExistence type="inferred from homology"/>
<feature type="binding site" evidence="6">
    <location>
        <position position="183"/>
    </location>
    <ligand>
        <name>S-adenosyl-L-methionine</name>
        <dbReference type="ChEBI" id="CHEBI:59789"/>
    </ligand>
</feature>
<evidence type="ECO:0000256" key="2">
    <source>
        <dbReference type="ARBA" id="ARBA00022603"/>
    </source>
</evidence>
<comment type="caution">
    <text evidence="8">The sequence shown here is derived from an EMBL/GenBank/DDBJ whole genome shotgun (WGS) entry which is preliminary data.</text>
</comment>
<dbReference type="NCBIfam" id="TIGR00446">
    <property type="entry name" value="nop2p"/>
    <property type="match status" value="1"/>
</dbReference>
<feature type="domain" description="SAM-dependent MTase RsmB/NOP-type" evidence="7">
    <location>
        <begin position="26"/>
        <end position="306"/>
    </location>
</feature>
<dbReference type="Pfam" id="PF01189">
    <property type="entry name" value="Methyltr_RsmB-F"/>
    <property type="match status" value="1"/>
</dbReference>
<protein>
    <submittedName>
        <fullName evidence="8">25S rRNA (Cytosine-C(5))-methyltransferase nop2</fullName>
    </submittedName>
</protein>
<dbReference type="Pfam" id="PF17125">
    <property type="entry name" value="Methyltr_RsmF_N"/>
    <property type="match status" value="1"/>
</dbReference>
<feature type="binding site" evidence="6">
    <location>
        <position position="168"/>
    </location>
    <ligand>
        <name>S-adenosyl-L-methionine</name>
        <dbReference type="ChEBI" id="CHEBI:59789"/>
    </ligand>
</feature>
<evidence type="ECO:0000256" key="3">
    <source>
        <dbReference type="ARBA" id="ARBA00022679"/>
    </source>
</evidence>
<dbReference type="SUPFAM" id="SSF53335">
    <property type="entry name" value="S-adenosyl-L-methionine-dependent methyltransferases"/>
    <property type="match status" value="1"/>
</dbReference>
<dbReference type="EMBL" id="SBIQ01000031">
    <property type="protein sequence ID" value="KAF7684065.1"/>
    <property type="molecule type" value="Genomic_DNA"/>
</dbReference>
<organism evidence="8 9">
    <name type="scientific">Astathelohania contejeani</name>
    <dbReference type="NCBI Taxonomy" id="164912"/>
    <lineage>
        <taxon>Eukaryota</taxon>
        <taxon>Fungi</taxon>
        <taxon>Fungi incertae sedis</taxon>
        <taxon>Microsporidia</taxon>
        <taxon>Astathelohaniidae</taxon>
        <taxon>Astathelohania</taxon>
    </lineage>
</organism>
<dbReference type="Proteomes" id="UP001516464">
    <property type="component" value="Unassembled WGS sequence"/>
</dbReference>
<dbReference type="PANTHER" id="PTHR22807:SF30">
    <property type="entry name" value="28S RRNA (CYTOSINE(4447)-C(5))-METHYLTRANSFERASE-RELATED"/>
    <property type="match status" value="1"/>
</dbReference>
<dbReference type="InterPro" id="IPR031341">
    <property type="entry name" value="Methyltr_RsmF_N"/>
</dbReference>
<keyword evidence="2 6" id="KW-0489">Methyltransferase</keyword>
<keyword evidence="5 6" id="KW-0694">RNA-binding</keyword>
<dbReference type="PANTHER" id="PTHR22807">
    <property type="entry name" value="NOP2 YEAST -RELATED NOL1/NOP2/FMU SUN DOMAIN-CONTAINING"/>
    <property type="match status" value="1"/>
</dbReference>
<dbReference type="PROSITE" id="PS51686">
    <property type="entry name" value="SAM_MT_RSMB_NOP"/>
    <property type="match status" value="1"/>
</dbReference>
<dbReference type="PRINTS" id="PR02008">
    <property type="entry name" value="RCMTFAMILY"/>
</dbReference>
<dbReference type="InterPro" id="IPR029063">
    <property type="entry name" value="SAM-dependent_MTases_sf"/>
</dbReference>
<dbReference type="InterPro" id="IPR023267">
    <property type="entry name" value="RCMT"/>
</dbReference>
<dbReference type="InterPro" id="IPR011023">
    <property type="entry name" value="Nop2p"/>
</dbReference>
<dbReference type="Gene3D" id="3.40.50.150">
    <property type="entry name" value="Vaccinia Virus protein VP39"/>
    <property type="match status" value="1"/>
</dbReference>
<comment type="similarity">
    <text evidence="6">Belongs to the class I-like SAM-binding methyltransferase superfamily. RsmB/NOP family.</text>
</comment>
<reference evidence="8 9" key="1">
    <citation type="submission" date="2019-01" db="EMBL/GenBank/DDBJ databases">
        <title>Genomes sequencing and comparative genomics of infectious freshwater microsporidia, Cucumispora dikerogammari and Thelohania contejeani.</title>
        <authorList>
            <person name="Cormier A."/>
            <person name="Giraud I."/>
            <person name="Wattier R."/>
            <person name="Teixeira M."/>
            <person name="Grandjean F."/>
            <person name="Rigaud T."/>
            <person name="Cordaux R."/>
        </authorList>
    </citation>
    <scope>NUCLEOTIDE SEQUENCE [LARGE SCALE GENOMIC DNA]</scope>
    <source>
        <strain evidence="8">T1</strain>
        <tissue evidence="8">Spores</tissue>
    </source>
</reference>
<evidence type="ECO:0000313" key="8">
    <source>
        <dbReference type="EMBL" id="KAF7684065.1"/>
    </source>
</evidence>
<dbReference type="InterPro" id="IPR001678">
    <property type="entry name" value="MeTrfase_RsmB-F_NOP2_dom"/>
</dbReference>
<sequence length="307" mass="34400">MIESSYNEFLREKIFQLFNKEEALKFMEDSERPRPTVIRVNNTKIKRKELARMLISRGMEVDPLEWCPHALVVYKSPVPVGATPEYLGGYYTIQGASSLLPVLSLDPKPGDVVIDMCAAPGGKTTHIAACMENTGILYCNEINESRISSLRGNIARMGVTNAIITMMDARKILNIRVNKVLLDAPCSGTGIISRDHSIKISKSQQELKKLTKTQKELILRGFDMLKVGGKMAYSTCSVLVEENEEVVNYLLSKRPHAKLGDCVEIGRPGFVNFRGMAFDKTMSKARRVYPHVHNMDGFFIAIIERKG</sequence>
<feature type="binding site" evidence="6">
    <location>
        <begin position="117"/>
        <end position="123"/>
    </location>
    <ligand>
        <name>S-adenosyl-L-methionine</name>
        <dbReference type="ChEBI" id="CHEBI:59789"/>
    </ligand>
</feature>
<keyword evidence="9" id="KW-1185">Reference proteome</keyword>
<evidence type="ECO:0000256" key="5">
    <source>
        <dbReference type="ARBA" id="ARBA00022884"/>
    </source>
</evidence>
<evidence type="ECO:0000256" key="1">
    <source>
        <dbReference type="ARBA" id="ARBA00022490"/>
    </source>
</evidence>
<dbReference type="Gene3D" id="3.30.70.1170">
    <property type="entry name" value="Sun protein, domain 3"/>
    <property type="match status" value="1"/>
</dbReference>
<evidence type="ECO:0000256" key="4">
    <source>
        <dbReference type="ARBA" id="ARBA00022691"/>
    </source>
</evidence>
<evidence type="ECO:0000256" key="6">
    <source>
        <dbReference type="PROSITE-ProRule" id="PRU01023"/>
    </source>
</evidence>